<dbReference type="GO" id="GO:0003676">
    <property type="term" value="F:nucleic acid binding"/>
    <property type="evidence" value="ECO:0007669"/>
    <property type="project" value="InterPro"/>
</dbReference>
<evidence type="ECO:0000313" key="3">
    <source>
        <dbReference type="Proteomes" id="UP000735302"/>
    </source>
</evidence>
<gene>
    <name evidence="2" type="ORF">PoB_004709900</name>
</gene>
<evidence type="ECO:0000313" key="2">
    <source>
        <dbReference type="EMBL" id="GFO20594.1"/>
    </source>
</evidence>
<evidence type="ECO:0000256" key="1">
    <source>
        <dbReference type="SAM" id="MobiDB-lite"/>
    </source>
</evidence>
<sequence>MVIRIDYTSLLAEKAVVNLWTPYLCGEVKVLCIRGAIYDVIVGNVEGARGPEDPKLSVMVGAATTQLESKPRMRRQIDRCRCLQWRHGGVDLVNLWTPYLRGEVKVLCIRGAIYDVIVGTVEGARGPEDPKMSVMVGAATTREQASHETATRSLQVPTVEARHRFFLTLVDYATRYAEAVPLRKIYAETGAEVLVDIYSRLVVPEEVLSDQGTQFKSDCIPGSMPPFGNQAEGDETLPPDV</sequence>
<organism evidence="2 3">
    <name type="scientific">Plakobranchus ocellatus</name>
    <dbReference type="NCBI Taxonomy" id="259542"/>
    <lineage>
        <taxon>Eukaryota</taxon>
        <taxon>Metazoa</taxon>
        <taxon>Spiralia</taxon>
        <taxon>Lophotrochozoa</taxon>
        <taxon>Mollusca</taxon>
        <taxon>Gastropoda</taxon>
        <taxon>Heterobranchia</taxon>
        <taxon>Euthyneura</taxon>
        <taxon>Panpulmonata</taxon>
        <taxon>Sacoglossa</taxon>
        <taxon>Placobranchoidea</taxon>
        <taxon>Plakobranchidae</taxon>
        <taxon>Plakobranchus</taxon>
    </lineage>
</organism>
<name>A0AAV4BQI9_9GAST</name>
<dbReference type="InterPro" id="IPR036397">
    <property type="entry name" value="RNaseH_sf"/>
</dbReference>
<comment type="caution">
    <text evidence="2">The sequence shown here is derived from an EMBL/GenBank/DDBJ whole genome shotgun (WGS) entry which is preliminary data.</text>
</comment>
<feature type="compositionally biased region" description="Acidic residues" evidence="1">
    <location>
        <begin position="232"/>
        <end position="241"/>
    </location>
</feature>
<dbReference type="Proteomes" id="UP000735302">
    <property type="component" value="Unassembled WGS sequence"/>
</dbReference>
<accession>A0AAV4BQI9</accession>
<protein>
    <submittedName>
        <fullName evidence="2">Zinc finger protein</fullName>
    </submittedName>
</protein>
<dbReference type="AlphaFoldDB" id="A0AAV4BQI9"/>
<dbReference type="EMBL" id="BLXT01005178">
    <property type="protein sequence ID" value="GFO20594.1"/>
    <property type="molecule type" value="Genomic_DNA"/>
</dbReference>
<dbReference type="InterPro" id="IPR012337">
    <property type="entry name" value="RNaseH-like_sf"/>
</dbReference>
<keyword evidence="3" id="KW-1185">Reference proteome</keyword>
<dbReference type="Gene3D" id="3.30.420.10">
    <property type="entry name" value="Ribonuclease H-like superfamily/Ribonuclease H"/>
    <property type="match status" value="1"/>
</dbReference>
<proteinExistence type="predicted"/>
<feature type="region of interest" description="Disordered" evidence="1">
    <location>
        <begin position="222"/>
        <end position="241"/>
    </location>
</feature>
<reference evidence="2 3" key="1">
    <citation type="journal article" date="2021" name="Elife">
        <title>Chloroplast acquisition without the gene transfer in kleptoplastic sea slugs, Plakobranchus ocellatus.</title>
        <authorList>
            <person name="Maeda T."/>
            <person name="Takahashi S."/>
            <person name="Yoshida T."/>
            <person name="Shimamura S."/>
            <person name="Takaki Y."/>
            <person name="Nagai Y."/>
            <person name="Toyoda A."/>
            <person name="Suzuki Y."/>
            <person name="Arimoto A."/>
            <person name="Ishii H."/>
            <person name="Satoh N."/>
            <person name="Nishiyama T."/>
            <person name="Hasebe M."/>
            <person name="Maruyama T."/>
            <person name="Minagawa J."/>
            <person name="Obokata J."/>
            <person name="Shigenobu S."/>
        </authorList>
    </citation>
    <scope>NUCLEOTIDE SEQUENCE [LARGE SCALE GENOMIC DNA]</scope>
</reference>
<dbReference type="SUPFAM" id="SSF53098">
    <property type="entry name" value="Ribonuclease H-like"/>
    <property type="match status" value="1"/>
</dbReference>